<protein>
    <submittedName>
        <fullName evidence="6">3',5'-cyclic AMP phosphodiesterase CpdA</fullName>
    </submittedName>
</protein>
<dbReference type="PANTHER" id="PTHR42988:SF2">
    <property type="entry name" value="CYCLIC NUCLEOTIDE PHOSPHODIESTERASE CBUA0032-RELATED"/>
    <property type="match status" value="1"/>
</dbReference>
<evidence type="ECO:0000256" key="2">
    <source>
        <dbReference type="ARBA" id="ARBA00022801"/>
    </source>
</evidence>
<dbReference type="GO" id="GO:0016787">
    <property type="term" value="F:hydrolase activity"/>
    <property type="evidence" value="ECO:0007669"/>
    <property type="project" value="UniProtKB-KW"/>
</dbReference>
<dbReference type="GO" id="GO:0046872">
    <property type="term" value="F:metal ion binding"/>
    <property type="evidence" value="ECO:0007669"/>
    <property type="project" value="UniProtKB-KW"/>
</dbReference>
<dbReference type="SUPFAM" id="SSF56300">
    <property type="entry name" value="Metallo-dependent phosphatases"/>
    <property type="match status" value="1"/>
</dbReference>
<dbReference type="Pfam" id="PF00149">
    <property type="entry name" value="Metallophos"/>
    <property type="match status" value="1"/>
</dbReference>
<dbReference type="InterPro" id="IPR004843">
    <property type="entry name" value="Calcineurin-like_PHP"/>
</dbReference>
<feature type="domain" description="Calcineurin-like phosphoesterase" evidence="5">
    <location>
        <begin position="6"/>
        <end position="217"/>
    </location>
</feature>
<comment type="similarity">
    <text evidence="4">Belongs to the cyclic nucleotide phosphodiesterase class-III family.</text>
</comment>
<name>A0A450ZT55_9GAMM</name>
<dbReference type="EMBL" id="CAADFW010000013">
    <property type="protein sequence ID" value="VFK56961.1"/>
    <property type="molecule type" value="Genomic_DNA"/>
</dbReference>
<dbReference type="AlphaFoldDB" id="A0A450ZT55"/>
<dbReference type="InterPro" id="IPR050884">
    <property type="entry name" value="CNP_phosphodiesterase-III"/>
</dbReference>
<dbReference type="InterPro" id="IPR029052">
    <property type="entry name" value="Metallo-depent_PP-like"/>
</dbReference>
<evidence type="ECO:0000256" key="3">
    <source>
        <dbReference type="ARBA" id="ARBA00023004"/>
    </source>
</evidence>
<accession>A0A450ZT55</accession>
<reference evidence="6" key="1">
    <citation type="submission" date="2019-02" db="EMBL/GenBank/DDBJ databases">
        <authorList>
            <person name="Gruber-Vodicka R. H."/>
            <person name="Seah K. B. B."/>
        </authorList>
    </citation>
    <scope>NUCLEOTIDE SEQUENCE</scope>
    <source>
        <strain evidence="6">BECK_BZ126</strain>
    </source>
</reference>
<keyword evidence="1" id="KW-0479">Metal-binding</keyword>
<evidence type="ECO:0000256" key="1">
    <source>
        <dbReference type="ARBA" id="ARBA00022723"/>
    </source>
</evidence>
<proteinExistence type="inferred from homology"/>
<sequence length="266" mass="30310">MKPKHTLIHVSDMHIGKGPMHDGVVEKLLLHIGKTYPKDTLLFVTGDITSDSDEEQYQRAAEMLEPFRERILVAPGNHDYAVDKRSVLFSERAMERFETHMTRRFGMLGSYLDRNAPIMEDFHEQKILALGVDSNRETKSPLDFNRGCVGEPQISLLREQLKNPYYDENGYLKVVYLHHRPIDFAGPVETIMGLDDKEEFLDAARGADLVLFGHRHQKEIIRNRHGIVVLVGAPPAFEGEYVEIGVSDDNHIDATPRVLVTKEPNQ</sequence>
<evidence type="ECO:0000259" key="5">
    <source>
        <dbReference type="Pfam" id="PF00149"/>
    </source>
</evidence>
<keyword evidence="3" id="KW-0408">Iron</keyword>
<evidence type="ECO:0000256" key="4">
    <source>
        <dbReference type="ARBA" id="ARBA00025742"/>
    </source>
</evidence>
<gene>
    <name evidence="6" type="ORF">BECKTC1821F_GA0114240_101344</name>
</gene>
<dbReference type="Gene3D" id="3.60.21.10">
    <property type="match status" value="1"/>
</dbReference>
<evidence type="ECO:0000313" key="6">
    <source>
        <dbReference type="EMBL" id="VFK56961.1"/>
    </source>
</evidence>
<organism evidence="6">
    <name type="scientific">Candidatus Kentrum sp. TC</name>
    <dbReference type="NCBI Taxonomy" id="2126339"/>
    <lineage>
        <taxon>Bacteria</taxon>
        <taxon>Pseudomonadati</taxon>
        <taxon>Pseudomonadota</taxon>
        <taxon>Gammaproteobacteria</taxon>
        <taxon>Candidatus Kentrum</taxon>
    </lineage>
</organism>
<dbReference type="PANTHER" id="PTHR42988">
    <property type="entry name" value="PHOSPHOHYDROLASE"/>
    <property type="match status" value="1"/>
</dbReference>
<keyword evidence="2" id="KW-0378">Hydrolase</keyword>